<evidence type="ECO:0000313" key="2">
    <source>
        <dbReference type="Proteomes" id="UP001497680"/>
    </source>
</evidence>
<dbReference type="EMBL" id="MU394302">
    <property type="protein sequence ID" value="KAI6088333.1"/>
    <property type="molecule type" value="Genomic_DNA"/>
</dbReference>
<protein>
    <submittedName>
        <fullName evidence="1">Uncharacterized protein</fullName>
    </submittedName>
</protein>
<comment type="caution">
    <text evidence="1">The sequence shown here is derived from an EMBL/GenBank/DDBJ whole genome shotgun (WGS) entry which is preliminary data.</text>
</comment>
<proteinExistence type="predicted"/>
<gene>
    <name evidence="1" type="ORF">F4821DRAFT_93589</name>
</gene>
<sequence>MKLITFLATLLAPLGVVAELAPTFTTSIASIEGRAPPSKVVSARSWVVTPLPCVAMDPAPSEDETAERFDSFANALIIQRNLTKAFEYVSSTYINHDPHILGDGPNAALDGLSTFWNFTTLSGLRQTFEGEQGWLNYEASGMGPIVDRFRFEAGCIVEHWDVGEVFPTFPTNMTK</sequence>
<organism evidence="1 2">
    <name type="scientific">Hypoxylon rubiginosum</name>
    <dbReference type="NCBI Taxonomy" id="110542"/>
    <lineage>
        <taxon>Eukaryota</taxon>
        <taxon>Fungi</taxon>
        <taxon>Dikarya</taxon>
        <taxon>Ascomycota</taxon>
        <taxon>Pezizomycotina</taxon>
        <taxon>Sordariomycetes</taxon>
        <taxon>Xylariomycetidae</taxon>
        <taxon>Xylariales</taxon>
        <taxon>Hypoxylaceae</taxon>
        <taxon>Hypoxylon</taxon>
    </lineage>
</organism>
<evidence type="ECO:0000313" key="1">
    <source>
        <dbReference type="EMBL" id="KAI6088333.1"/>
    </source>
</evidence>
<accession>A0ACC0D6F0</accession>
<dbReference type="Proteomes" id="UP001497680">
    <property type="component" value="Unassembled WGS sequence"/>
</dbReference>
<reference evidence="1 2" key="1">
    <citation type="journal article" date="2022" name="New Phytol.">
        <title>Ecological generalism drives hyperdiversity of secondary metabolite gene clusters in xylarialean endophytes.</title>
        <authorList>
            <person name="Franco M.E.E."/>
            <person name="Wisecaver J.H."/>
            <person name="Arnold A.E."/>
            <person name="Ju Y.M."/>
            <person name="Slot J.C."/>
            <person name="Ahrendt S."/>
            <person name="Moore L.P."/>
            <person name="Eastman K.E."/>
            <person name="Scott K."/>
            <person name="Konkel Z."/>
            <person name="Mondo S.J."/>
            <person name="Kuo A."/>
            <person name="Hayes R.D."/>
            <person name="Haridas S."/>
            <person name="Andreopoulos B."/>
            <person name="Riley R."/>
            <person name="LaButti K."/>
            <person name="Pangilinan J."/>
            <person name="Lipzen A."/>
            <person name="Amirebrahimi M."/>
            <person name="Yan J."/>
            <person name="Adam C."/>
            <person name="Keymanesh K."/>
            <person name="Ng V."/>
            <person name="Louie K."/>
            <person name="Northen T."/>
            <person name="Drula E."/>
            <person name="Henrissat B."/>
            <person name="Hsieh H.M."/>
            <person name="Youens-Clark K."/>
            <person name="Lutzoni F."/>
            <person name="Miadlikowska J."/>
            <person name="Eastwood D.C."/>
            <person name="Hamelin R.C."/>
            <person name="Grigoriev I.V."/>
            <person name="U'Ren J.M."/>
        </authorList>
    </citation>
    <scope>NUCLEOTIDE SEQUENCE [LARGE SCALE GENOMIC DNA]</scope>
    <source>
        <strain evidence="1 2">ER1909</strain>
    </source>
</reference>
<keyword evidence="2" id="KW-1185">Reference proteome</keyword>
<name>A0ACC0D6F0_9PEZI</name>